<comment type="caution">
    <text evidence="2">The sequence shown here is derived from an EMBL/GenBank/DDBJ whole genome shotgun (WGS) entry which is preliminary data.</text>
</comment>
<feature type="transmembrane region" description="Helical" evidence="1">
    <location>
        <begin position="47"/>
        <end position="71"/>
    </location>
</feature>
<protein>
    <submittedName>
        <fullName evidence="2">Uncharacterized protein</fullName>
    </submittedName>
</protein>
<keyword evidence="3" id="KW-1185">Reference proteome</keyword>
<reference evidence="3" key="1">
    <citation type="journal article" date="2019" name="Int. J. Syst. Evol. Microbiol.">
        <title>The Global Catalogue of Microorganisms (GCM) 10K type strain sequencing project: providing services to taxonomists for standard genome sequencing and annotation.</title>
        <authorList>
            <consortium name="The Broad Institute Genomics Platform"/>
            <consortium name="The Broad Institute Genome Sequencing Center for Infectious Disease"/>
            <person name="Wu L."/>
            <person name="Ma J."/>
        </authorList>
    </citation>
    <scope>NUCLEOTIDE SEQUENCE [LARGE SCALE GENOMIC DNA]</scope>
    <source>
        <strain evidence="3">CCUG 36956</strain>
    </source>
</reference>
<proteinExistence type="predicted"/>
<dbReference type="EMBL" id="JBHSQN010000014">
    <property type="protein sequence ID" value="MFC6013677.1"/>
    <property type="molecule type" value="Genomic_DNA"/>
</dbReference>
<evidence type="ECO:0000313" key="2">
    <source>
        <dbReference type="EMBL" id="MFC6013677.1"/>
    </source>
</evidence>
<evidence type="ECO:0000313" key="3">
    <source>
        <dbReference type="Proteomes" id="UP001596223"/>
    </source>
</evidence>
<keyword evidence="1" id="KW-1133">Transmembrane helix</keyword>
<name>A0ABW1JX77_9NOCA</name>
<sequence length="82" mass="8917">MRRSIALFELGLAVLLSACAVLSWRDARRLTEFPGTDEHPGFVAVRYVPPMLVLATALVIVAGLLIIDAVVRVLGRHRAPTP</sequence>
<accession>A0ABW1JX77</accession>
<keyword evidence="1" id="KW-0812">Transmembrane</keyword>
<evidence type="ECO:0000256" key="1">
    <source>
        <dbReference type="SAM" id="Phobius"/>
    </source>
</evidence>
<gene>
    <name evidence="2" type="ORF">ACFP3H_21685</name>
</gene>
<keyword evidence="1" id="KW-0472">Membrane</keyword>
<dbReference type="Proteomes" id="UP001596223">
    <property type="component" value="Unassembled WGS sequence"/>
</dbReference>
<organism evidence="2 3">
    <name type="scientific">Nocardia lasii</name>
    <dbReference type="NCBI Taxonomy" id="1616107"/>
    <lineage>
        <taxon>Bacteria</taxon>
        <taxon>Bacillati</taxon>
        <taxon>Actinomycetota</taxon>
        <taxon>Actinomycetes</taxon>
        <taxon>Mycobacteriales</taxon>
        <taxon>Nocardiaceae</taxon>
        <taxon>Nocardia</taxon>
    </lineage>
</organism>
<dbReference type="RefSeq" id="WP_378608774.1">
    <property type="nucleotide sequence ID" value="NZ_JBHSQN010000014.1"/>
</dbReference>